<reference evidence="2" key="1">
    <citation type="journal article" date="2020" name="Fungal Divers.">
        <title>Resolving the Mortierellaceae phylogeny through synthesis of multi-gene phylogenetics and phylogenomics.</title>
        <authorList>
            <person name="Vandepol N."/>
            <person name="Liber J."/>
            <person name="Desiro A."/>
            <person name="Na H."/>
            <person name="Kennedy M."/>
            <person name="Barry K."/>
            <person name="Grigoriev I.V."/>
            <person name="Miller A.N."/>
            <person name="O'Donnell K."/>
            <person name="Stajich J.E."/>
            <person name="Bonito G."/>
        </authorList>
    </citation>
    <scope>NUCLEOTIDE SEQUENCE</scope>
    <source>
        <strain evidence="2">REB-010B</strain>
    </source>
</reference>
<evidence type="ECO:0000313" key="3">
    <source>
        <dbReference type="Proteomes" id="UP000738325"/>
    </source>
</evidence>
<feature type="compositionally biased region" description="Low complexity" evidence="1">
    <location>
        <begin position="786"/>
        <end position="802"/>
    </location>
</feature>
<dbReference type="PANTHER" id="PTHR38926:SF5">
    <property type="entry name" value="F-BOX AND LEUCINE-RICH REPEAT PROTEIN 6"/>
    <property type="match status" value="1"/>
</dbReference>
<feature type="region of interest" description="Disordered" evidence="1">
    <location>
        <begin position="53"/>
        <end position="72"/>
    </location>
</feature>
<feature type="region of interest" description="Disordered" evidence="1">
    <location>
        <begin position="966"/>
        <end position="985"/>
    </location>
</feature>
<dbReference type="AlphaFoldDB" id="A0A9P6RPW4"/>
<evidence type="ECO:0000313" key="2">
    <source>
        <dbReference type="EMBL" id="KAG0325716.1"/>
    </source>
</evidence>
<evidence type="ECO:0000256" key="1">
    <source>
        <dbReference type="SAM" id="MobiDB-lite"/>
    </source>
</evidence>
<gene>
    <name evidence="2" type="ORF">BGZ99_000236</name>
</gene>
<feature type="region of interest" description="Disordered" evidence="1">
    <location>
        <begin position="786"/>
        <end position="807"/>
    </location>
</feature>
<evidence type="ECO:0008006" key="4">
    <source>
        <dbReference type="Google" id="ProtNLM"/>
    </source>
</evidence>
<feature type="compositionally biased region" description="Low complexity" evidence="1">
    <location>
        <begin position="56"/>
        <end position="72"/>
    </location>
</feature>
<dbReference type="Proteomes" id="UP000738325">
    <property type="component" value="Unassembled WGS sequence"/>
</dbReference>
<comment type="caution">
    <text evidence="2">The sequence shown here is derived from an EMBL/GenBank/DDBJ whole genome shotgun (WGS) entry which is preliminary data.</text>
</comment>
<dbReference type="PANTHER" id="PTHR38926">
    <property type="entry name" value="F-BOX DOMAIN CONTAINING PROTEIN, EXPRESSED"/>
    <property type="match status" value="1"/>
</dbReference>
<keyword evidence="3" id="KW-1185">Reference proteome</keyword>
<dbReference type="EMBL" id="JAAAIP010000103">
    <property type="protein sequence ID" value="KAG0325716.1"/>
    <property type="molecule type" value="Genomic_DNA"/>
</dbReference>
<name>A0A9P6RPW4_9FUNG</name>
<dbReference type="Gene3D" id="3.80.10.10">
    <property type="entry name" value="Ribonuclease Inhibitor"/>
    <property type="match status" value="1"/>
</dbReference>
<accession>A0A9P6RPW4</accession>
<sequence>MMLDNKKDNSADMNSTNKKKISNNNSPLTIPEILELVLLHVLLQFQTSTHTHHHPFASSSSSPATSVSSSSSLTTTADTQRLAFLRVCRLWFQVGEPLLWKDVKLADYQHPQVHRRIWGHWERVRSLVFEYGMRTTDTELPSSVVVNNTSHSVLSAAAATSNTAHNLVPSVPPPTGANSTLTWTNGPRARMRQLLGNDTSAATGSTGSTTAAAAGSRNYIANTVSASSTGINHDHREPVNDNDINAHLDESLRVPVGQPWITLERALEELAKAMSRPTELPHYRPTPLPLTKVFNEMFSESRGNPTFPLNLPVFPPVLHRSQLTSLTLTGLFRLETFLEKILPFVPELTYLDISLRCYEWRDEIRLDKVLRSCPKLEYLSVDRNMIGRVEFSDLSLSDEEQDLDNRYDDYDPEYDFDDLGTGESDEVYSGTPWHLRFAENQLQESSVNGETEGDATGSNGLKQIERQCLARRRRPRPLALRVLKLKKVRILEQGFVQLIKRCPLLEEMDVFSTIYWSWSPKFLKTVAQSCAGLRHLHLTTNYDTDGLENHSGGTMYAGMVIIHDPLPDHHHSLTLPSPGIAGGPLNDGLFAVPASSAMHGQDLSTSLSPSLPRPSPYDPVVELIKLFPALHSYDARYVRFQDRALMTLQQTCRHLERLDLTSCREVTSKAVDRFLRHMPTLKHFTGSRILLKIEDLIEAADEHHRAVAVNASAAADDAATTVAPPQPLWWACNDLETFIIGVKNPTPPGSQPRENDLQAEQTADYQFYYRDYQGGPSTVTTAAASGATHRSGSGSRGAGTATIPPERPYDHTQYCTFVLFQQLGRLRRLRRVELHGGRFDLGVGINYHQLSPSSSLMTVPGSPSSDRVNLSSPGGSEGGFWHDREMVYGESGKQTGGGGSGSIARRGLSRVTSFLTLSGAVGGKGKQKSTSVDGETYHTAITATTQDLKGKEKVKSPKGKHVAFTVLDSNRPGNGAGSENFGSMEDDSNDGDFVYRAPSGANIGSYDTVNNNGNNDNSNRIVPSHLTGLQPLAKLKHLESFSMAWSNFPMLREQEMAWICQSWTSLKWISLGLVPDGEWDQIRSWVRSRRSDITVVFER</sequence>
<proteinExistence type="predicted"/>
<feature type="compositionally biased region" description="Basic and acidic residues" evidence="1">
    <location>
        <begin position="1"/>
        <end position="10"/>
    </location>
</feature>
<protein>
    <recommendedName>
        <fullName evidence="4">F-box domain-containing protein</fullName>
    </recommendedName>
</protein>
<organism evidence="2 3">
    <name type="scientific">Dissophora globulifera</name>
    <dbReference type="NCBI Taxonomy" id="979702"/>
    <lineage>
        <taxon>Eukaryota</taxon>
        <taxon>Fungi</taxon>
        <taxon>Fungi incertae sedis</taxon>
        <taxon>Mucoromycota</taxon>
        <taxon>Mortierellomycotina</taxon>
        <taxon>Mortierellomycetes</taxon>
        <taxon>Mortierellales</taxon>
        <taxon>Mortierellaceae</taxon>
        <taxon>Dissophora</taxon>
    </lineage>
</organism>
<feature type="compositionally biased region" description="Polar residues" evidence="1">
    <location>
        <begin position="854"/>
        <end position="874"/>
    </location>
</feature>
<dbReference type="SUPFAM" id="SSF52047">
    <property type="entry name" value="RNI-like"/>
    <property type="match status" value="1"/>
</dbReference>
<dbReference type="InterPro" id="IPR032675">
    <property type="entry name" value="LRR_dom_sf"/>
</dbReference>
<dbReference type="OrthoDB" id="2416175at2759"/>
<feature type="region of interest" description="Disordered" evidence="1">
    <location>
        <begin position="1"/>
        <end position="24"/>
    </location>
</feature>
<feature type="region of interest" description="Disordered" evidence="1">
    <location>
        <begin position="854"/>
        <end position="875"/>
    </location>
</feature>